<keyword evidence="6 9" id="KW-1133">Transmembrane helix</keyword>
<evidence type="ECO:0000256" key="1">
    <source>
        <dbReference type="ARBA" id="ARBA00022448"/>
    </source>
</evidence>
<dbReference type="GO" id="GO:0016887">
    <property type="term" value="F:ATP hydrolysis activity"/>
    <property type="evidence" value="ECO:0007669"/>
    <property type="project" value="InterPro"/>
</dbReference>
<dbReference type="InterPro" id="IPR003439">
    <property type="entry name" value="ABC_transporter-like_ATP-bd"/>
</dbReference>
<evidence type="ECO:0000256" key="4">
    <source>
        <dbReference type="ARBA" id="ARBA00022741"/>
    </source>
</evidence>
<dbReference type="InterPro" id="IPR027417">
    <property type="entry name" value="P-loop_NTPase"/>
</dbReference>
<feature type="transmembrane region" description="Helical" evidence="9">
    <location>
        <begin position="112"/>
        <end position="128"/>
    </location>
</feature>
<dbReference type="GO" id="GO:0140359">
    <property type="term" value="F:ABC-type transporter activity"/>
    <property type="evidence" value="ECO:0007669"/>
    <property type="project" value="InterPro"/>
</dbReference>
<feature type="region of interest" description="Disordered" evidence="8">
    <location>
        <begin position="709"/>
        <end position="754"/>
    </location>
</feature>
<dbReference type="PANTHER" id="PTHR24223">
    <property type="entry name" value="ATP-BINDING CASSETTE SUB-FAMILY C"/>
    <property type="match status" value="1"/>
</dbReference>
<keyword evidence="3" id="KW-0677">Repeat</keyword>
<dbReference type="GO" id="GO:0016020">
    <property type="term" value="C:membrane"/>
    <property type="evidence" value="ECO:0007669"/>
    <property type="project" value="InterPro"/>
</dbReference>
<feature type="transmembrane region" description="Helical" evidence="9">
    <location>
        <begin position="373"/>
        <end position="395"/>
    </location>
</feature>
<feature type="non-terminal residue" evidence="11">
    <location>
        <position position="852"/>
    </location>
</feature>
<dbReference type="PANTHER" id="PTHR24223:SF353">
    <property type="entry name" value="ABC TRANSPORTER ATP-BINDING PROTEIN_PERMEASE VMR1-RELATED"/>
    <property type="match status" value="1"/>
</dbReference>
<dbReference type="CDD" id="cd18596">
    <property type="entry name" value="ABC_6TM_VMR1_D1_like"/>
    <property type="match status" value="1"/>
</dbReference>
<keyword evidence="5" id="KW-0067">ATP-binding</keyword>
<dbReference type="SUPFAM" id="SSF90123">
    <property type="entry name" value="ABC transporter transmembrane region"/>
    <property type="match status" value="1"/>
</dbReference>
<dbReference type="OrthoDB" id="6500128at2759"/>
<accession>A0A9W8DZV8</accession>
<keyword evidence="4" id="KW-0547">Nucleotide-binding</keyword>
<gene>
    <name evidence="11" type="ORF">IWQ62_005212</name>
</gene>
<reference evidence="11" key="1">
    <citation type="submission" date="2022-07" db="EMBL/GenBank/DDBJ databases">
        <title>Phylogenomic reconstructions and comparative analyses of Kickxellomycotina fungi.</title>
        <authorList>
            <person name="Reynolds N.K."/>
            <person name="Stajich J.E."/>
            <person name="Barry K."/>
            <person name="Grigoriev I.V."/>
            <person name="Crous P."/>
            <person name="Smith M.E."/>
        </authorList>
    </citation>
    <scope>NUCLEOTIDE SEQUENCE</scope>
    <source>
        <strain evidence="11">RSA 1196</strain>
    </source>
</reference>
<evidence type="ECO:0000256" key="7">
    <source>
        <dbReference type="ARBA" id="ARBA00023136"/>
    </source>
</evidence>
<dbReference type="SUPFAM" id="SSF52540">
    <property type="entry name" value="P-loop containing nucleoside triphosphate hydrolases"/>
    <property type="match status" value="1"/>
</dbReference>
<feature type="transmembrane region" description="Helical" evidence="9">
    <location>
        <begin position="183"/>
        <end position="203"/>
    </location>
</feature>
<protein>
    <recommendedName>
        <fullName evidence="10">ABC transmembrane type-1 domain-containing protein</fullName>
    </recommendedName>
</protein>
<dbReference type="GO" id="GO:0005524">
    <property type="term" value="F:ATP binding"/>
    <property type="evidence" value="ECO:0007669"/>
    <property type="project" value="UniProtKB-KW"/>
</dbReference>
<evidence type="ECO:0000313" key="11">
    <source>
        <dbReference type="EMBL" id="KAJ1956844.1"/>
    </source>
</evidence>
<name>A0A9W8DZV8_9FUNG</name>
<feature type="compositionally biased region" description="Polar residues" evidence="8">
    <location>
        <begin position="709"/>
        <end position="722"/>
    </location>
</feature>
<comment type="caution">
    <text evidence="11">The sequence shown here is derived from an EMBL/GenBank/DDBJ whole genome shotgun (WGS) entry which is preliminary data.</text>
</comment>
<dbReference type="EMBL" id="JANBPY010002049">
    <property type="protein sequence ID" value="KAJ1956844.1"/>
    <property type="molecule type" value="Genomic_DNA"/>
</dbReference>
<sequence>MISDQSSSVPQLREMALTVALPLAGISLASLNFAFKGVKRWYRVRYHGGVVYHRLDTHASELTPNDDHLLAEVRDLLGIPESTEDDPTSRHSSTDTPPIISPHFYLVKSTKFLLLLGLATTYAVKTIMQWSAHQQSQDPWWILATPCAGLLLWGTLGLAYGWMNIFRATDKNQGEFRPVLTNYTLLTFAICFLANSFLGLLAGEFPAESLGDLWRTQSALTDTIQLTLVFGVAIGALWTDAAPQCTMVPDPNRPDDPPIRLSPEGNSSIMYNLSFSWLNDILRAGHEQTLGFSNLWHLPRDDLGFRNWTKYRQTARPNYSLAWNIYRTLRNLIHTQFFLSVIRYSLKYSNVYFMNLFLRYIQHPQEAPQSVAYGYVLGISLSSWVVALVSTRALFLGRHISFRINGILAGEVARKILSRNQHQLVHSESPEDENSKEDTPESNLDVGSTGKIMNLASNDIRRIAEASAYVMDIICIPLELFVGVYFLYQLLGASAFVGLVAMLLTYPLNHVAFRKAVEYEDTLSSISDRRVSVITEMLNGMRIIKMFGWETNFMDRIQSIRSEQLKVLKKFLLTWSLIDVSVYIGPLVMLTSAFGSYTMIFGHTLTADVAFTSWSVFQMVQDAFFTLLGYGQYFISSRVALLRVDRFLHQEDVEPPTEWATSPESARKLQPTATELSQTDSTLGFVHATFSWNLEEWEASLHDNNASSSLESVVDASQQSRPSSSTNMDSASSSSSSKNDIKVDSASAEPLDSTPSARAFTLTDLCLQFPSGKITLIVGPTGSGKTSLMMALLGEMPRASGQVVIPTVRGHLDDLAYVAQEAWLRNATIRDNILFGAPYDEVRYRQVLHGCA</sequence>
<evidence type="ECO:0000256" key="6">
    <source>
        <dbReference type="ARBA" id="ARBA00022989"/>
    </source>
</evidence>
<feature type="transmembrane region" description="Helical" evidence="9">
    <location>
        <begin position="469"/>
        <end position="488"/>
    </location>
</feature>
<feature type="transmembrane region" description="Helical" evidence="9">
    <location>
        <begin position="337"/>
        <end position="361"/>
    </location>
</feature>
<evidence type="ECO:0000256" key="9">
    <source>
        <dbReference type="SAM" id="Phobius"/>
    </source>
</evidence>
<feature type="domain" description="ABC transmembrane type-1" evidence="10">
    <location>
        <begin position="348"/>
        <end position="636"/>
    </location>
</feature>
<feature type="transmembrane region" description="Helical" evidence="9">
    <location>
        <begin position="494"/>
        <end position="513"/>
    </location>
</feature>
<feature type="transmembrane region" description="Helical" evidence="9">
    <location>
        <begin position="571"/>
        <end position="594"/>
    </location>
</feature>
<keyword evidence="1" id="KW-0813">Transport</keyword>
<keyword evidence="7 9" id="KW-0472">Membrane</keyword>
<keyword evidence="12" id="KW-1185">Reference proteome</keyword>
<feature type="transmembrane region" description="Helical" evidence="9">
    <location>
        <begin position="223"/>
        <end position="243"/>
    </location>
</feature>
<keyword evidence="2 9" id="KW-0812">Transmembrane</keyword>
<evidence type="ECO:0000256" key="3">
    <source>
        <dbReference type="ARBA" id="ARBA00022737"/>
    </source>
</evidence>
<feature type="region of interest" description="Disordered" evidence="8">
    <location>
        <begin position="426"/>
        <end position="447"/>
    </location>
</feature>
<dbReference type="Pfam" id="PF00005">
    <property type="entry name" value="ABC_tran"/>
    <property type="match status" value="1"/>
</dbReference>
<evidence type="ECO:0000256" key="5">
    <source>
        <dbReference type="ARBA" id="ARBA00022840"/>
    </source>
</evidence>
<evidence type="ECO:0000313" key="12">
    <source>
        <dbReference type="Proteomes" id="UP001150925"/>
    </source>
</evidence>
<feature type="transmembrane region" description="Helical" evidence="9">
    <location>
        <begin position="15"/>
        <end position="35"/>
    </location>
</feature>
<dbReference type="InterPro" id="IPR036640">
    <property type="entry name" value="ABC1_TM_sf"/>
</dbReference>
<dbReference type="Gene3D" id="3.40.50.300">
    <property type="entry name" value="P-loop containing nucleotide triphosphate hydrolases"/>
    <property type="match status" value="1"/>
</dbReference>
<organism evidence="11 12">
    <name type="scientific">Dispira parvispora</name>
    <dbReference type="NCBI Taxonomy" id="1520584"/>
    <lineage>
        <taxon>Eukaryota</taxon>
        <taxon>Fungi</taxon>
        <taxon>Fungi incertae sedis</taxon>
        <taxon>Zoopagomycota</taxon>
        <taxon>Kickxellomycotina</taxon>
        <taxon>Dimargaritomycetes</taxon>
        <taxon>Dimargaritales</taxon>
        <taxon>Dimargaritaceae</taxon>
        <taxon>Dispira</taxon>
    </lineage>
</organism>
<dbReference type="InterPro" id="IPR011527">
    <property type="entry name" value="ABC1_TM_dom"/>
</dbReference>
<evidence type="ECO:0000259" key="10">
    <source>
        <dbReference type="PROSITE" id="PS50929"/>
    </source>
</evidence>
<evidence type="ECO:0000256" key="2">
    <source>
        <dbReference type="ARBA" id="ARBA00022692"/>
    </source>
</evidence>
<dbReference type="Pfam" id="PF00664">
    <property type="entry name" value="ABC_membrane"/>
    <property type="match status" value="1"/>
</dbReference>
<feature type="region of interest" description="Disordered" evidence="8">
    <location>
        <begin position="654"/>
        <end position="676"/>
    </location>
</feature>
<feature type="transmembrane region" description="Helical" evidence="9">
    <location>
        <begin position="140"/>
        <end position="162"/>
    </location>
</feature>
<feature type="compositionally biased region" description="Low complexity" evidence="8">
    <location>
        <begin position="723"/>
        <end position="737"/>
    </location>
</feature>
<dbReference type="AlphaFoldDB" id="A0A9W8DZV8"/>
<dbReference type="PROSITE" id="PS50929">
    <property type="entry name" value="ABC_TM1F"/>
    <property type="match status" value="1"/>
</dbReference>
<proteinExistence type="predicted"/>
<dbReference type="Proteomes" id="UP001150925">
    <property type="component" value="Unassembled WGS sequence"/>
</dbReference>
<evidence type="ECO:0000256" key="8">
    <source>
        <dbReference type="SAM" id="MobiDB-lite"/>
    </source>
</evidence>
<dbReference type="Gene3D" id="1.20.1560.10">
    <property type="entry name" value="ABC transporter type 1, transmembrane domain"/>
    <property type="match status" value="1"/>
</dbReference>
<dbReference type="InterPro" id="IPR050173">
    <property type="entry name" value="ABC_transporter_C-like"/>
</dbReference>